<evidence type="ECO:0000313" key="3">
    <source>
        <dbReference type="EMBL" id="MEZ3162623.1"/>
    </source>
</evidence>
<keyword evidence="4" id="KW-1185">Reference proteome</keyword>
<gene>
    <name evidence="3" type="ORF">ABNG04_01810</name>
</gene>
<dbReference type="InterPro" id="IPR029063">
    <property type="entry name" value="SAM-dependent_MTases_sf"/>
</dbReference>
<evidence type="ECO:0000256" key="1">
    <source>
        <dbReference type="SAM" id="MobiDB-lite"/>
    </source>
</evidence>
<sequence>MAEDPTGGRGRRLVTRDDDGAGTAAADGSGPAAADNVEAADPRRLRRIRRGYDAWARIYDWFARATASVGGVRAACVRALDLAPGDTVVEFGCGPGVNLPVLRDAVGRGGRVVGVDVSPRMLDRAAGLVERRGWGNVSLVEADAERPPVAAADGVLATFVTSLFADPYRVVSRWCDLADAVVVAAFVPEGNRAANAALRAFVRLNGRLFDARSGDPLGRLTERTAAARRALDDKTAVRERERRVFGTIAIEAGRDR</sequence>
<feature type="compositionally biased region" description="Low complexity" evidence="1">
    <location>
        <begin position="21"/>
        <end position="35"/>
    </location>
</feature>
<dbReference type="EMBL" id="JBEDNY010000001">
    <property type="protein sequence ID" value="MEZ3162623.1"/>
    <property type="molecule type" value="Genomic_DNA"/>
</dbReference>
<proteinExistence type="predicted"/>
<keyword evidence="3" id="KW-0489">Methyltransferase</keyword>
<evidence type="ECO:0000259" key="2">
    <source>
        <dbReference type="Pfam" id="PF13649"/>
    </source>
</evidence>
<dbReference type="Gene3D" id="3.40.50.150">
    <property type="entry name" value="Vaccinia Virus protein VP39"/>
    <property type="match status" value="1"/>
</dbReference>
<dbReference type="GO" id="GO:0008168">
    <property type="term" value="F:methyltransferase activity"/>
    <property type="evidence" value="ECO:0007669"/>
    <property type="project" value="UniProtKB-KW"/>
</dbReference>
<protein>
    <submittedName>
        <fullName evidence="3">Class I SAM-dependent methyltransferase</fullName>
        <ecNumber evidence="3">2.1.-.-</ecNumber>
    </submittedName>
</protein>
<dbReference type="AlphaFoldDB" id="A0ABD5M0U2"/>
<dbReference type="SUPFAM" id="SSF53335">
    <property type="entry name" value="S-adenosyl-L-methionine-dependent methyltransferases"/>
    <property type="match status" value="1"/>
</dbReference>
<dbReference type="Pfam" id="PF13649">
    <property type="entry name" value="Methyltransf_25"/>
    <property type="match status" value="1"/>
</dbReference>
<organism evidence="3 4">
    <name type="scientific">Halorubrum miltondacostae</name>
    <dbReference type="NCBI Taxonomy" id="3076378"/>
    <lineage>
        <taxon>Archaea</taxon>
        <taxon>Methanobacteriati</taxon>
        <taxon>Methanobacteriota</taxon>
        <taxon>Stenosarchaea group</taxon>
        <taxon>Halobacteria</taxon>
        <taxon>Halobacteriales</taxon>
        <taxon>Haloferacaceae</taxon>
        <taxon>Halorubrum</taxon>
    </lineage>
</organism>
<dbReference type="GO" id="GO:0032259">
    <property type="term" value="P:methylation"/>
    <property type="evidence" value="ECO:0007669"/>
    <property type="project" value="UniProtKB-KW"/>
</dbReference>
<evidence type="ECO:0000313" key="4">
    <source>
        <dbReference type="Proteomes" id="UP001567572"/>
    </source>
</evidence>
<name>A0ABD5M0U2_9EURY</name>
<comment type="caution">
    <text evidence="3">The sequence shown here is derived from an EMBL/GenBank/DDBJ whole genome shotgun (WGS) entry which is preliminary data.</text>
</comment>
<reference evidence="3 4" key="1">
    <citation type="submission" date="2024-06" db="EMBL/GenBank/DDBJ databases">
        <title>Halorubrum miltondacostae sp. nov., a potential PHA producer isolated from an inland solar saltern in Rio Maior, Portugal.</title>
        <authorList>
            <person name="Albuquerque L."/>
            <person name="Viver T."/>
            <person name="Barroso C."/>
            <person name="Claudino R."/>
            <person name="Galvan M."/>
            <person name="Simoes G."/>
            <person name="Lobo Da Cunha A."/>
            <person name="Egas C."/>
        </authorList>
    </citation>
    <scope>NUCLEOTIDE SEQUENCE [LARGE SCALE GENOMIC DNA]</scope>
    <source>
        <strain evidence="3 4">RMP-11</strain>
    </source>
</reference>
<dbReference type="InterPro" id="IPR041698">
    <property type="entry name" value="Methyltransf_25"/>
</dbReference>
<dbReference type="EC" id="2.1.-.-" evidence="3"/>
<keyword evidence="3" id="KW-0808">Transferase</keyword>
<feature type="domain" description="Methyltransferase" evidence="2">
    <location>
        <begin position="88"/>
        <end position="168"/>
    </location>
</feature>
<dbReference type="Proteomes" id="UP001567572">
    <property type="component" value="Unassembled WGS sequence"/>
</dbReference>
<feature type="region of interest" description="Disordered" evidence="1">
    <location>
        <begin position="1"/>
        <end position="38"/>
    </location>
</feature>
<dbReference type="CDD" id="cd02440">
    <property type="entry name" value="AdoMet_MTases"/>
    <property type="match status" value="1"/>
</dbReference>
<accession>A0ABD5M0U2</accession>
<dbReference type="RefSeq" id="WP_371159522.1">
    <property type="nucleotide sequence ID" value="NZ_JBEDNY010000001.1"/>
</dbReference>